<proteinExistence type="inferred from homology"/>
<protein>
    <submittedName>
        <fullName evidence="5">Hemerythrin family protein</fullName>
    </submittedName>
</protein>
<dbReference type="PANTHER" id="PTHR37164:SF1">
    <property type="entry name" value="BACTERIOHEMERYTHRIN"/>
    <property type="match status" value="1"/>
</dbReference>
<accession>A0A7C9QUA1</accession>
<dbReference type="InterPro" id="IPR050669">
    <property type="entry name" value="Hemerythrin"/>
</dbReference>
<evidence type="ECO:0000259" key="4">
    <source>
        <dbReference type="Pfam" id="PF01814"/>
    </source>
</evidence>
<keyword evidence="2" id="KW-0479">Metal-binding</keyword>
<evidence type="ECO:0000256" key="3">
    <source>
        <dbReference type="ARBA" id="ARBA00023004"/>
    </source>
</evidence>
<evidence type="ECO:0000256" key="1">
    <source>
        <dbReference type="ARBA" id="ARBA00010587"/>
    </source>
</evidence>
<dbReference type="InterPro" id="IPR012827">
    <property type="entry name" value="Hemerythrin_metal-bd"/>
</dbReference>
<dbReference type="EMBL" id="JAAIYP010000038">
    <property type="protein sequence ID" value="NFV80744.1"/>
    <property type="molecule type" value="Genomic_DNA"/>
</dbReference>
<dbReference type="RefSeq" id="WP_163679555.1">
    <property type="nucleotide sequence ID" value="NZ_JAAIYP010000038.1"/>
</dbReference>
<organism evidence="5 6">
    <name type="scientific">Magnetospirillum aberrantis SpK</name>
    <dbReference type="NCBI Taxonomy" id="908842"/>
    <lineage>
        <taxon>Bacteria</taxon>
        <taxon>Pseudomonadati</taxon>
        <taxon>Pseudomonadota</taxon>
        <taxon>Alphaproteobacteria</taxon>
        <taxon>Rhodospirillales</taxon>
        <taxon>Rhodospirillaceae</taxon>
        <taxon>Magnetospirillum</taxon>
    </lineage>
</organism>
<comment type="caution">
    <text evidence="5">The sequence shown here is derived from an EMBL/GenBank/DDBJ whole genome shotgun (WGS) entry which is preliminary data.</text>
</comment>
<reference evidence="5 6" key="1">
    <citation type="submission" date="2020-02" db="EMBL/GenBank/DDBJ databases">
        <authorList>
            <person name="Dziuba M."/>
            <person name="Kuznetsov B."/>
            <person name="Mardanov A."/>
            <person name="Ravin N."/>
            <person name="Grouzdev D."/>
        </authorList>
    </citation>
    <scope>NUCLEOTIDE SEQUENCE [LARGE SCALE GENOMIC DNA]</scope>
    <source>
        <strain evidence="5 6">SpK</strain>
    </source>
</reference>
<dbReference type="SUPFAM" id="SSF47188">
    <property type="entry name" value="Hemerythrin-like"/>
    <property type="match status" value="1"/>
</dbReference>
<evidence type="ECO:0000313" key="6">
    <source>
        <dbReference type="Proteomes" id="UP000480684"/>
    </source>
</evidence>
<evidence type="ECO:0000256" key="2">
    <source>
        <dbReference type="ARBA" id="ARBA00022723"/>
    </source>
</evidence>
<dbReference type="CDD" id="cd12107">
    <property type="entry name" value="Hemerythrin"/>
    <property type="match status" value="1"/>
</dbReference>
<evidence type="ECO:0000313" key="5">
    <source>
        <dbReference type="EMBL" id="NFV80744.1"/>
    </source>
</evidence>
<dbReference type="GO" id="GO:0046872">
    <property type="term" value="F:metal ion binding"/>
    <property type="evidence" value="ECO:0007669"/>
    <property type="project" value="UniProtKB-KW"/>
</dbReference>
<comment type="similarity">
    <text evidence="1">Belongs to the hemerythrin family.</text>
</comment>
<dbReference type="Gene3D" id="1.20.120.50">
    <property type="entry name" value="Hemerythrin-like"/>
    <property type="match status" value="1"/>
</dbReference>
<gene>
    <name evidence="5" type="ORF">G4223_11555</name>
</gene>
<dbReference type="InterPro" id="IPR035938">
    <property type="entry name" value="Hemerythrin-like_sf"/>
</dbReference>
<sequence>MTKIEWSDDLSVGIDLLDNQHRKLISMINVLDDDAMGAEELGEVIFGLLEYAAIHFRDEEKFFVDEAPEIVEHHFASHTIFISTAYKFVQRFKNGEALALRQPVYEFLCQWLVEHILVEDMQYKPGNKNHAAE</sequence>
<keyword evidence="6" id="KW-1185">Reference proteome</keyword>
<dbReference type="InterPro" id="IPR012312">
    <property type="entry name" value="Hemerythrin-like"/>
</dbReference>
<feature type="domain" description="Hemerythrin-like" evidence="4">
    <location>
        <begin position="13"/>
        <end position="125"/>
    </location>
</feature>
<dbReference type="AlphaFoldDB" id="A0A7C9QUA1"/>
<dbReference type="Pfam" id="PF01814">
    <property type="entry name" value="Hemerythrin"/>
    <property type="match status" value="1"/>
</dbReference>
<dbReference type="NCBIfam" id="NF033749">
    <property type="entry name" value="bact_hemeryth"/>
    <property type="match status" value="1"/>
</dbReference>
<keyword evidence="3" id="KW-0408">Iron</keyword>
<dbReference type="Proteomes" id="UP000480684">
    <property type="component" value="Unassembled WGS sequence"/>
</dbReference>
<name>A0A7C9QUA1_9PROT</name>
<dbReference type="PANTHER" id="PTHR37164">
    <property type="entry name" value="BACTERIOHEMERYTHRIN"/>
    <property type="match status" value="1"/>
</dbReference>
<dbReference type="NCBIfam" id="TIGR02481">
    <property type="entry name" value="hemeryth_dom"/>
    <property type="match status" value="1"/>
</dbReference>